<reference evidence="2" key="1">
    <citation type="submission" date="2022-11" db="UniProtKB">
        <authorList>
            <consortium name="WormBaseParasite"/>
        </authorList>
    </citation>
    <scope>IDENTIFICATION</scope>
</reference>
<name>A0A915ALK3_PARUN</name>
<dbReference type="AlphaFoldDB" id="A0A915ALK3"/>
<dbReference type="Proteomes" id="UP000887569">
    <property type="component" value="Unplaced"/>
</dbReference>
<accession>A0A915ALK3</accession>
<keyword evidence="1" id="KW-1185">Reference proteome</keyword>
<dbReference type="WBParaSite" id="PgR010_g130_t01">
    <property type="protein sequence ID" value="PgR010_g130_t01"/>
    <property type="gene ID" value="PgR010_g130"/>
</dbReference>
<sequence length="31" mass="3619">YFQKMNERISAYKSDIRSGSTDLHVVSTNRD</sequence>
<proteinExistence type="predicted"/>
<evidence type="ECO:0000313" key="2">
    <source>
        <dbReference type="WBParaSite" id="PgR010_g130_t01"/>
    </source>
</evidence>
<organism evidence="1 2">
    <name type="scientific">Parascaris univalens</name>
    <name type="common">Nematode worm</name>
    <dbReference type="NCBI Taxonomy" id="6257"/>
    <lineage>
        <taxon>Eukaryota</taxon>
        <taxon>Metazoa</taxon>
        <taxon>Ecdysozoa</taxon>
        <taxon>Nematoda</taxon>
        <taxon>Chromadorea</taxon>
        <taxon>Rhabditida</taxon>
        <taxon>Spirurina</taxon>
        <taxon>Ascaridomorpha</taxon>
        <taxon>Ascaridoidea</taxon>
        <taxon>Ascarididae</taxon>
        <taxon>Parascaris</taxon>
    </lineage>
</organism>
<protein>
    <submittedName>
        <fullName evidence="2">Uncharacterized protein</fullName>
    </submittedName>
</protein>
<evidence type="ECO:0000313" key="1">
    <source>
        <dbReference type="Proteomes" id="UP000887569"/>
    </source>
</evidence>